<sequence length="165" mass="19053">ILNRRGRRRHAFYPYTNNSGVSLRIGCTKKPEIDNNEGEWRIEITPSEAADAQKIETWNEVFSLAGRLLARIKEKHNIWVRDFLAAQFYGDTECDAGTLRTAFANYSERLSDLQIIKLQNESVLKQSFFEFLSEEAEDSILEGYVYHCTSNYIFQTARRGGFLNA</sequence>
<comment type="caution">
    <text evidence="1">The sequence shown here is derived from an EMBL/GenBank/DDBJ whole genome shotgun (WGS) entry which is preliminary data.</text>
</comment>
<dbReference type="EMBL" id="BARS01016331">
    <property type="protein sequence ID" value="GAF86551.1"/>
    <property type="molecule type" value="Genomic_DNA"/>
</dbReference>
<evidence type="ECO:0000313" key="1">
    <source>
        <dbReference type="EMBL" id="GAF86551.1"/>
    </source>
</evidence>
<feature type="non-terminal residue" evidence="1">
    <location>
        <position position="1"/>
    </location>
</feature>
<accession>X0TGZ9</accession>
<dbReference type="AlphaFoldDB" id="X0TGZ9"/>
<gene>
    <name evidence="1" type="ORF">S01H1_26890</name>
</gene>
<organism evidence="1">
    <name type="scientific">marine sediment metagenome</name>
    <dbReference type="NCBI Taxonomy" id="412755"/>
    <lineage>
        <taxon>unclassified sequences</taxon>
        <taxon>metagenomes</taxon>
        <taxon>ecological metagenomes</taxon>
    </lineage>
</organism>
<proteinExistence type="predicted"/>
<name>X0TGZ9_9ZZZZ</name>
<protein>
    <submittedName>
        <fullName evidence="1">Uncharacterized protein</fullName>
    </submittedName>
</protein>
<reference evidence="1" key="1">
    <citation type="journal article" date="2014" name="Front. Microbiol.">
        <title>High frequency of phylogenetically diverse reductive dehalogenase-homologous genes in deep subseafloor sedimentary metagenomes.</title>
        <authorList>
            <person name="Kawai M."/>
            <person name="Futagami T."/>
            <person name="Toyoda A."/>
            <person name="Takaki Y."/>
            <person name="Nishi S."/>
            <person name="Hori S."/>
            <person name="Arai W."/>
            <person name="Tsubouchi T."/>
            <person name="Morono Y."/>
            <person name="Uchiyama I."/>
            <person name="Ito T."/>
            <person name="Fujiyama A."/>
            <person name="Inagaki F."/>
            <person name="Takami H."/>
        </authorList>
    </citation>
    <scope>NUCLEOTIDE SEQUENCE</scope>
    <source>
        <strain evidence="1">Expedition CK06-06</strain>
    </source>
</reference>